<protein>
    <submittedName>
        <fullName evidence="1">Uncharacterized protein</fullName>
    </submittedName>
</protein>
<dbReference type="Proteomes" id="UP000836788">
    <property type="component" value="Chromosome 14"/>
</dbReference>
<sequence>MSIGGPIFSLTWFGRICPCLEKEEDKTGRQAVIHVNDVGQRISWNTKGSEQQPKSFSLGNLFGGGGSGGANSGEKGMVAAKLLIRDNDEGSPEIYVDPLPPPSGQSVGYKLNIALRRIDRVSTDPSTGQISLLAKAPPDKKQSPKTLLNFVLLQVSGDMPIKDDERNLFVHNMSVLVEWERQRRTAANIDDDDDEEDQPNFLQARAQKATHFAKREIELQQAKRSREERKAKFVAESGGLKYTALAMASRIDG</sequence>
<organism evidence="1">
    <name type="scientific">Phaeodactylum tricornutum</name>
    <name type="common">Diatom</name>
    <dbReference type="NCBI Taxonomy" id="2850"/>
    <lineage>
        <taxon>Eukaryota</taxon>
        <taxon>Sar</taxon>
        <taxon>Stramenopiles</taxon>
        <taxon>Ochrophyta</taxon>
        <taxon>Bacillariophyta</taxon>
        <taxon>Bacillariophyceae</taxon>
        <taxon>Bacillariophycidae</taxon>
        <taxon>Naviculales</taxon>
        <taxon>Phaeodactylaceae</taxon>
        <taxon>Phaeodactylum</taxon>
    </lineage>
</organism>
<dbReference type="AlphaFoldDB" id="A0A8J9S2K5"/>
<reference evidence="1" key="1">
    <citation type="submission" date="2022-02" db="EMBL/GenBank/DDBJ databases">
        <authorList>
            <person name="Giguere J D."/>
        </authorList>
    </citation>
    <scope>NUCLEOTIDE SEQUENCE</scope>
    <source>
        <strain evidence="1">CCAP 1055/1</strain>
    </source>
</reference>
<proteinExistence type="predicted"/>
<gene>
    <name evidence="1" type="ORF">PTTT1_LOCUS14820</name>
</gene>
<evidence type="ECO:0000313" key="1">
    <source>
        <dbReference type="EMBL" id="CAG9280916.1"/>
    </source>
</evidence>
<name>A0A8J9S2K5_PHATR</name>
<dbReference type="EMBL" id="OU594955">
    <property type="protein sequence ID" value="CAG9280916.1"/>
    <property type="molecule type" value="Genomic_DNA"/>
</dbReference>
<accession>A0A8J9S2K5</accession>